<dbReference type="Gramene" id="MELO3C029561.2.1">
    <property type="protein sequence ID" value="MELO3C029561.2.1"/>
    <property type="gene ID" value="MELO3C029561.2"/>
</dbReference>
<dbReference type="EnsemblPlants" id="MELO3C029561.2.1">
    <property type="protein sequence ID" value="MELO3C029561.2.1"/>
    <property type="gene ID" value="MELO3C029561.2"/>
</dbReference>
<evidence type="ECO:0000313" key="1">
    <source>
        <dbReference type="EnsemblPlants" id="MELO3C029561.2.1"/>
    </source>
</evidence>
<dbReference type="AlphaFoldDB" id="A0A9I9E6R9"/>
<accession>A0A9I9E6R9</accession>
<protein>
    <submittedName>
        <fullName evidence="1">Uncharacterized protein</fullName>
    </submittedName>
</protein>
<organism evidence="1">
    <name type="scientific">Cucumis melo</name>
    <name type="common">Muskmelon</name>
    <dbReference type="NCBI Taxonomy" id="3656"/>
    <lineage>
        <taxon>Eukaryota</taxon>
        <taxon>Viridiplantae</taxon>
        <taxon>Streptophyta</taxon>
        <taxon>Embryophyta</taxon>
        <taxon>Tracheophyta</taxon>
        <taxon>Spermatophyta</taxon>
        <taxon>Magnoliopsida</taxon>
        <taxon>eudicotyledons</taxon>
        <taxon>Gunneridae</taxon>
        <taxon>Pentapetalae</taxon>
        <taxon>rosids</taxon>
        <taxon>fabids</taxon>
        <taxon>Cucurbitales</taxon>
        <taxon>Cucurbitaceae</taxon>
        <taxon>Benincaseae</taxon>
        <taxon>Cucumis</taxon>
    </lineage>
</organism>
<proteinExistence type="predicted"/>
<sequence>MSDLCYLIVFLLWREHMKSIYHHQPDQRLKIWPLIGLSLQRDDALEGKILGFCEKHAAPQQYPKALRRSKGKTCVNFIKRRDVVHGVVAPSRLYK</sequence>
<reference evidence="1" key="1">
    <citation type="submission" date="2023-03" db="UniProtKB">
        <authorList>
            <consortium name="EnsemblPlants"/>
        </authorList>
    </citation>
    <scope>IDENTIFICATION</scope>
</reference>
<name>A0A9I9E6R9_CUCME</name>